<reference evidence="3 4" key="1">
    <citation type="submission" date="2014-03" db="EMBL/GenBank/DDBJ databases">
        <title>Draft genome of the hookworm Oesophagostomum dentatum.</title>
        <authorList>
            <person name="Mitreva M."/>
        </authorList>
    </citation>
    <scope>NUCLEOTIDE SEQUENCE [LARGE SCALE GENOMIC DNA]</scope>
    <source>
        <strain evidence="3 4">OD-Hann</strain>
    </source>
</reference>
<dbReference type="OrthoDB" id="5872317at2759"/>
<dbReference type="AlphaFoldDB" id="A0A0B1TN80"/>
<dbReference type="Gene3D" id="3.40.33.10">
    <property type="entry name" value="CAP"/>
    <property type="match status" value="1"/>
</dbReference>
<dbReference type="SUPFAM" id="SSF55797">
    <property type="entry name" value="PR-1-like"/>
    <property type="match status" value="1"/>
</dbReference>
<accession>A0A0B1TN80</accession>
<evidence type="ECO:0000256" key="1">
    <source>
        <dbReference type="SAM" id="SignalP"/>
    </source>
</evidence>
<name>A0A0B1TN80_OESDE</name>
<dbReference type="EMBL" id="KN549570">
    <property type="protein sequence ID" value="KHJ96865.1"/>
    <property type="molecule type" value="Genomic_DNA"/>
</dbReference>
<dbReference type="SMART" id="SM00198">
    <property type="entry name" value="SCP"/>
    <property type="match status" value="1"/>
</dbReference>
<dbReference type="InterPro" id="IPR014044">
    <property type="entry name" value="CAP_dom"/>
</dbReference>
<protein>
    <submittedName>
        <fullName evidence="3">SCP-like protein</fullName>
    </submittedName>
</protein>
<evidence type="ECO:0000259" key="2">
    <source>
        <dbReference type="SMART" id="SM00198"/>
    </source>
</evidence>
<dbReference type="Proteomes" id="UP000053660">
    <property type="component" value="Unassembled WGS sequence"/>
</dbReference>
<evidence type="ECO:0000313" key="4">
    <source>
        <dbReference type="Proteomes" id="UP000053660"/>
    </source>
</evidence>
<evidence type="ECO:0000313" key="3">
    <source>
        <dbReference type="EMBL" id="KHJ96865.1"/>
    </source>
</evidence>
<sequence>MFHPAVLLLLQQAGGLLGIQTGGVPNACTPTDALNKDIVTAHNDFRTSLTQGQYGPGSKSVFALTYSCENEGYAMTILTEDCKRNKKDLTSQGVSDNFFTHYLSGVTQLDDADVAEFYPFAVDKWANTLETNLNSQALYEDEGAAEFANMANYKALKVGCTHKFCPGTKLGKVAMACVYSAIPKLGEPLYTPVANGKGCTADTTCKKVIKESICQTDATTGTKGPLCETNATEVASKHVHVYMR</sequence>
<gene>
    <name evidence="3" type="ORF">OESDEN_03160</name>
</gene>
<feature type="signal peptide" evidence="1">
    <location>
        <begin position="1"/>
        <end position="18"/>
    </location>
</feature>
<feature type="chain" id="PRO_5002082326" evidence="1">
    <location>
        <begin position="19"/>
        <end position="244"/>
    </location>
</feature>
<keyword evidence="4" id="KW-1185">Reference proteome</keyword>
<organism evidence="3 4">
    <name type="scientific">Oesophagostomum dentatum</name>
    <name type="common">Nodular worm</name>
    <dbReference type="NCBI Taxonomy" id="61180"/>
    <lineage>
        <taxon>Eukaryota</taxon>
        <taxon>Metazoa</taxon>
        <taxon>Ecdysozoa</taxon>
        <taxon>Nematoda</taxon>
        <taxon>Chromadorea</taxon>
        <taxon>Rhabditida</taxon>
        <taxon>Rhabditina</taxon>
        <taxon>Rhabditomorpha</taxon>
        <taxon>Strongyloidea</taxon>
        <taxon>Strongylidae</taxon>
        <taxon>Oesophagostomum</taxon>
    </lineage>
</organism>
<dbReference type="CDD" id="cd05380">
    <property type="entry name" value="CAP_euk"/>
    <property type="match status" value="1"/>
</dbReference>
<dbReference type="InterPro" id="IPR035940">
    <property type="entry name" value="CAP_sf"/>
</dbReference>
<dbReference type="Pfam" id="PF00188">
    <property type="entry name" value="CAP"/>
    <property type="match status" value="1"/>
</dbReference>
<feature type="domain" description="SCP" evidence="2">
    <location>
        <begin position="33"/>
        <end position="186"/>
    </location>
</feature>
<proteinExistence type="predicted"/>
<keyword evidence="1" id="KW-0732">Signal</keyword>